<keyword evidence="2" id="KW-1185">Reference proteome</keyword>
<name>A0A497WNM9_9RHOB</name>
<dbReference type="AlphaFoldDB" id="A0A497WNM9"/>
<comment type="caution">
    <text evidence="1">The sequence shown here is derived from an EMBL/GenBank/DDBJ whole genome shotgun (WGS) entry which is preliminary data.</text>
</comment>
<evidence type="ECO:0000313" key="2">
    <source>
        <dbReference type="Proteomes" id="UP000269157"/>
    </source>
</evidence>
<accession>A0A497WNM9</accession>
<protein>
    <submittedName>
        <fullName evidence="1">Uncharacterized protein</fullName>
    </submittedName>
</protein>
<proteinExistence type="predicted"/>
<dbReference type="Proteomes" id="UP000269157">
    <property type="component" value="Unassembled WGS sequence"/>
</dbReference>
<dbReference type="EMBL" id="RCCE01000003">
    <property type="protein sequence ID" value="RLJ51559.1"/>
    <property type="molecule type" value="Genomic_DNA"/>
</dbReference>
<organism evidence="1 2">
    <name type="scientific">Litoreibacter meonggei</name>
    <dbReference type="NCBI Taxonomy" id="1049199"/>
    <lineage>
        <taxon>Bacteria</taxon>
        <taxon>Pseudomonadati</taxon>
        <taxon>Pseudomonadota</taxon>
        <taxon>Alphaproteobacteria</taxon>
        <taxon>Rhodobacterales</taxon>
        <taxon>Roseobacteraceae</taxon>
        <taxon>Litoreibacter</taxon>
    </lineage>
</organism>
<evidence type="ECO:0000313" key="1">
    <source>
        <dbReference type="EMBL" id="RLJ51559.1"/>
    </source>
</evidence>
<sequence length="96" mass="10592">MFFGRNNLKRPFPIAQYGPLCGTNQTLVCFQPMAAFTALHVQTSAPWAGSAPTLQVQSCEGSNEKQTSERSSVGYARICRAENEPSATYWIPYLNS</sequence>
<gene>
    <name evidence="1" type="ORF">BCF46_1773</name>
</gene>
<reference evidence="1 2" key="1">
    <citation type="submission" date="2018-10" db="EMBL/GenBank/DDBJ databases">
        <title>Genomic Encyclopedia of Archaeal and Bacterial Type Strains, Phase II (KMG-II): from individual species to whole genera.</title>
        <authorList>
            <person name="Goeker M."/>
        </authorList>
    </citation>
    <scope>NUCLEOTIDE SEQUENCE [LARGE SCALE GENOMIC DNA]</scope>
    <source>
        <strain evidence="1 2">DSM 29466</strain>
    </source>
</reference>